<dbReference type="AlphaFoldDB" id="B9BX86"/>
<evidence type="ECO:0000313" key="4">
    <source>
        <dbReference type="EMBL" id="EEE04596.1"/>
    </source>
</evidence>
<reference evidence="4 5" key="1">
    <citation type="journal article" date="2012" name="J. Bacteriol.">
        <title>Draft Genome Sequence Determination for Cystic Fibrosis and Chronic Granulomatous Disease Burkholderia multivorans Isolates.</title>
        <authorList>
            <person name="Varga J.J."/>
            <person name="Losada L."/>
            <person name="Zelazny A.M."/>
            <person name="Brinkac L."/>
            <person name="Harkins D."/>
            <person name="Radune D."/>
            <person name="Hostetler J."/>
            <person name="Sampaio E.P."/>
            <person name="Ronning C.M."/>
            <person name="Nierman W.C."/>
            <person name="Greenberg D.E."/>
            <person name="Holland S.M."/>
            <person name="Goldberg J.B."/>
        </authorList>
    </citation>
    <scope>NUCLEOTIDE SEQUENCE [LARGE SCALE GENOMIC DNA]</scope>
    <source>
        <strain evidence="4 5">CGD2</strain>
    </source>
</reference>
<accession>B9BX86</accession>
<feature type="domain" description="C2H2-type" evidence="3">
    <location>
        <begin position="58"/>
        <end position="86"/>
    </location>
</feature>
<dbReference type="PROSITE" id="PS00028">
    <property type="entry name" value="ZINC_FINGER_C2H2_1"/>
    <property type="match status" value="1"/>
</dbReference>
<evidence type="ECO:0000256" key="2">
    <source>
        <dbReference type="SAM" id="MobiDB-lite"/>
    </source>
</evidence>
<keyword evidence="1" id="KW-0863">Zinc-finger</keyword>
<feature type="region of interest" description="Disordered" evidence="2">
    <location>
        <begin position="74"/>
        <end position="93"/>
    </location>
</feature>
<keyword evidence="1" id="KW-0479">Metal-binding</keyword>
<dbReference type="GO" id="GO:0008270">
    <property type="term" value="F:zinc ion binding"/>
    <property type="evidence" value="ECO:0007669"/>
    <property type="project" value="UniProtKB-KW"/>
</dbReference>
<dbReference type="PROSITE" id="PS50157">
    <property type="entry name" value="ZINC_FINGER_C2H2_2"/>
    <property type="match status" value="1"/>
</dbReference>
<sequence length="112" mass="12811">MSHFSIEDVQALVDLVHQAVGMMEPYYSQCGAGDEILKSLEPFEARLPYTVTLKPWQRGCPECGKHFSSATSTAQHLHSKHPQQWSRKRAEAEMRERDKTYATKAEYLAREA</sequence>
<dbReference type="InterPro" id="IPR013087">
    <property type="entry name" value="Znf_C2H2_type"/>
</dbReference>
<keyword evidence="1" id="KW-0862">Zinc</keyword>
<organism evidence="4 5">
    <name type="scientific">Burkholderia multivorans CGD2</name>
    <dbReference type="NCBI Taxonomy" id="513052"/>
    <lineage>
        <taxon>Bacteria</taxon>
        <taxon>Pseudomonadati</taxon>
        <taxon>Pseudomonadota</taxon>
        <taxon>Betaproteobacteria</taxon>
        <taxon>Burkholderiales</taxon>
        <taxon>Burkholderiaceae</taxon>
        <taxon>Burkholderia</taxon>
        <taxon>Burkholderia cepacia complex</taxon>
    </lineage>
</organism>
<gene>
    <name evidence="4" type="ORF">BURMUCGD2_2505</name>
</gene>
<proteinExistence type="predicted"/>
<protein>
    <recommendedName>
        <fullName evidence="3">C2H2-type domain-containing protein</fullName>
    </recommendedName>
</protein>
<comment type="caution">
    <text evidence="4">The sequence shown here is derived from an EMBL/GenBank/DDBJ whole genome shotgun (WGS) entry which is preliminary data.</text>
</comment>
<evidence type="ECO:0000313" key="5">
    <source>
        <dbReference type="Proteomes" id="UP000004535"/>
    </source>
</evidence>
<dbReference type="Proteomes" id="UP000004535">
    <property type="component" value="Unassembled WGS sequence"/>
</dbReference>
<evidence type="ECO:0000259" key="3">
    <source>
        <dbReference type="PROSITE" id="PS50157"/>
    </source>
</evidence>
<dbReference type="EMBL" id="ACFC01000014">
    <property type="protein sequence ID" value="EEE04596.1"/>
    <property type="molecule type" value="Genomic_DNA"/>
</dbReference>
<evidence type="ECO:0000256" key="1">
    <source>
        <dbReference type="PROSITE-ProRule" id="PRU00042"/>
    </source>
</evidence>
<name>B9BX86_9BURK</name>
<dbReference type="RefSeq" id="WP_006407502.1">
    <property type="nucleotide sequence ID" value="NZ_ACFC01000014.1"/>
</dbReference>